<keyword evidence="2" id="KW-1185">Reference proteome</keyword>
<evidence type="ECO:0000313" key="2">
    <source>
        <dbReference type="Proteomes" id="UP001055868"/>
    </source>
</evidence>
<protein>
    <recommendedName>
        <fullName evidence="3">PIN domain-containing protein</fullName>
    </recommendedName>
</protein>
<name>A0ABY4N521_9MICO</name>
<proteinExistence type="predicted"/>
<accession>A0ABY4N521</accession>
<dbReference type="EMBL" id="CP097218">
    <property type="protein sequence ID" value="UQN29244.1"/>
    <property type="molecule type" value="Genomic_DNA"/>
</dbReference>
<dbReference type="RefSeq" id="WP_249478448.1">
    <property type="nucleotide sequence ID" value="NZ_CP097218.1"/>
</dbReference>
<gene>
    <name evidence="1" type="ORF">M4486_16670</name>
</gene>
<organism evidence="1 2">
    <name type="scientific">Brachybacterium kimchii</name>
    <dbReference type="NCBI Taxonomy" id="2942909"/>
    <lineage>
        <taxon>Bacteria</taxon>
        <taxon>Bacillati</taxon>
        <taxon>Actinomycetota</taxon>
        <taxon>Actinomycetes</taxon>
        <taxon>Micrococcales</taxon>
        <taxon>Dermabacteraceae</taxon>
        <taxon>Brachybacterium</taxon>
    </lineage>
</organism>
<evidence type="ECO:0000313" key="1">
    <source>
        <dbReference type="EMBL" id="UQN29244.1"/>
    </source>
</evidence>
<evidence type="ECO:0008006" key="3">
    <source>
        <dbReference type="Google" id="ProtNLM"/>
    </source>
</evidence>
<reference evidence="1" key="1">
    <citation type="submission" date="2022-05" db="EMBL/GenBank/DDBJ databases">
        <title>Genomic analysis of Brachybacterium sp. CBA3104.</title>
        <authorList>
            <person name="Roh S.W."/>
            <person name="Kim Y.B."/>
            <person name="Kim Y."/>
        </authorList>
    </citation>
    <scope>NUCLEOTIDE SEQUENCE</scope>
    <source>
        <strain evidence="1">CBA3104</strain>
    </source>
</reference>
<dbReference type="Proteomes" id="UP001055868">
    <property type="component" value="Chromosome"/>
</dbReference>
<sequence>MISAPEDPLLFFHDTSVLVNFHRPGLIPALGELLGTNVRWTGTILTECERKQEQLGLPGLVDAAAQLLGDPLYPENGEHASIRQLRLQMSSPGDHPQQHLGEAESITLIQKRMLRAVFVTDDRAATHWARPVECVGTWKLLRFAHRRNIVSRSDAVRLWQDFVSAGGTPPHEIGTQQRFENSLM</sequence>